<organism evidence="1 2">
    <name type="scientific">Paenibacillus allorhizosphaerae</name>
    <dbReference type="NCBI Taxonomy" id="2849866"/>
    <lineage>
        <taxon>Bacteria</taxon>
        <taxon>Bacillati</taxon>
        <taxon>Bacillota</taxon>
        <taxon>Bacilli</taxon>
        <taxon>Bacillales</taxon>
        <taxon>Paenibacillaceae</taxon>
        <taxon>Paenibacillus</taxon>
    </lineage>
</organism>
<evidence type="ECO:0000313" key="2">
    <source>
        <dbReference type="Proteomes" id="UP000730618"/>
    </source>
</evidence>
<reference evidence="1 2" key="1">
    <citation type="submission" date="2021-06" db="EMBL/GenBank/DDBJ databases">
        <authorList>
            <person name="Criscuolo A."/>
        </authorList>
    </citation>
    <scope>NUCLEOTIDE SEQUENCE [LARGE SCALE GENOMIC DNA]</scope>
    <source>
        <strain evidence="2">CIP 111802</strain>
    </source>
</reference>
<dbReference type="EMBL" id="CAJVCE010000001">
    <property type="protein sequence ID" value="CAG7615462.1"/>
    <property type="molecule type" value="Genomic_DNA"/>
</dbReference>
<keyword evidence="2" id="KW-1185">Reference proteome</keyword>
<accession>A0ABM8VA43</accession>
<protein>
    <recommendedName>
        <fullName evidence="3">Alpha-L-fucosidase</fullName>
    </recommendedName>
</protein>
<evidence type="ECO:0000313" key="1">
    <source>
        <dbReference type="EMBL" id="CAG7615462.1"/>
    </source>
</evidence>
<dbReference type="Proteomes" id="UP000730618">
    <property type="component" value="Unassembled WGS sequence"/>
</dbReference>
<proteinExistence type="predicted"/>
<comment type="caution">
    <text evidence="1">The sequence shown here is derived from an EMBL/GenBank/DDBJ whole genome shotgun (WGS) entry which is preliminary data.</text>
</comment>
<gene>
    <name evidence="1" type="ORF">PAECIP111802_00170</name>
</gene>
<name>A0ABM8VA43_9BACL</name>
<dbReference type="RefSeq" id="WP_218096559.1">
    <property type="nucleotide sequence ID" value="NZ_CAJVCE010000001.1"/>
</dbReference>
<sequence length="328" mass="36937">METRRSVDWFKEAKWGVFCHYLPKPPKDAAAGSTLSAGQWNERVDRFDVEGLASQLDSVGAKYFYLTLGQNTGHYCAPNETYDSIVGIEPSKCSKRDLVNDLADALAVKGIRLLVYLPSGAPDRDPIAMEKLEWENGYIPGTGNRHNRQRTGKRLAEFQRRWEAVIAEWSLRWGNKVNGWWIDGCYFADEMYRFPDAPNFESFAAAMRAGNPDSIVAFNPGVIVPVISHRTEHEDYIGGEVIRSFPVGQQERWLEGRQYHILSFLGSDWGQGEPSLPDEFVIGYTKHVNDSEGVVTWDVPISHDGLIEQPFMEQLKALHAGLSSAAVR</sequence>
<evidence type="ECO:0008006" key="3">
    <source>
        <dbReference type="Google" id="ProtNLM"/>
    </source>
</evidence>